<reference evidence="2" key="1">
    <citation type="submission" date="2022-10" db="EMBL/GenBank/DDBJ databases">
        <authorList>
            <person name="Chen Y."/>
            <person name="Dougan E. K."/>
            <person name="Chan C."/>
            <person name="Rhodes N."/>
            <person name="Thang M."/>
        </authorList>
    </citation>
    <scope>NUCLEOTIDE SEQUENCE</scope>
</reference>
<dbReference type="EMBL" id="CAMXCT010000243">
    <property type="protein sequence ID" value="CAI3976093.1"/>
    <property type="molecule type" value="Genomic_DNA"/>
</dbReference>
<feature type="compositionally biased region" description="Pro residues" evidence="1">
    <location>
        <begin position="76"/>
        <end position="89"/>
    </location>
</feature>
<sequence length="1067" mass="118106">MHDSPFCLQNEDSQEEADDGGLQEMEIEAAMEAEAVAEGVKRKTREEAASPVRAGGGPAGKKLTTNASPPAGQRSPVPPTQRSPSPESPPFTQGGSEAARLSIPSFGIDIYDLSQTSKASTTVKDPMHDAISNYLACMDEAQSLSFLHTKSTYQGLGSPEASYQTVLNAALKDPRVAVASDFAFRTREVLPAPFGVSLRTIARKEGWEPETFMAPILSTRLRLQPDEEHQRGCVVQIVCAGDPSMRKSSLKDFTSKKLLSHADVPAVIKAGLHYGNKEKMCTWLNCEGDKTVTGDGATALTHYIFVHHVYGQVSLCEYVLQPTASMFSKRIHATWQTRPVTSDPDQQSQSSKEFLIDFFGWMGRVASNQDKDHYFDKFALPVLRKALQGLADLDAKMKLQQVILSNPRCAGPTSTAHIRSVLKYHFQKEKEEKPAKYVLAAVKDLLKVGILQEVDKKEVEEQAPKLKDKKSAKSKEATLKSEPRGPPRGPPGGHAVLYYQTCADAKWHQDNGFYLRDSADADASMRDVGRQDVRVLTPHALQSDDDLFLLDSLSGNVKVMNGDLVREAEDSSNAMESEEQEGETGRRRLKWTCHELGPGLNFTLLILAPVFPAVDLSELPREGGMVNVKVHTLEDELCSVEVEAGCTGRQLKEAIEEATNWVELVCTQCLALGVNAIRDDEVVDFNGEETVFVMVTRRPLPAKIFYRPAGEAKETQQKALALAMRRFASSPVVLEVPWHGLVFGTGQEEVKAIYSEQSEHLRQETPGKDMNFEHRALDWETFEICLPWKYVAGVATDDIVAVLALQSTCMLIGDGHSSAAAVLLLKDGRFLAATARIDEASGLVNYGSVIVSATFYADTCEMLFDALPSFAQAMSEPMTRDWLKEYAFEIEEFSHPWSVQVHAVDLYGWTEGWWPSEDSIRLVVGREGLPNMPLMKFRPAFPQSVLKPFCDLRGIRPALQTALHEVLSTCCTKGKGRGKGKDADDAKDQRPFSEAISLFKAKLEAKLSQIALTQEKEVKSLEPYLDKLEQTEPPESIDYDLQTRFETCFHTWETDVVFGLGRTSVEI</sequence>
<evidence type="ECO:0000313" key="3">
    <source>
        <dbReference type="EMBL" id="CAL1129468.1"/>
    </source>
</evidence>
<comment type="caution">
    <text evidence="2">The sequence shown here is derived from an EMBL/GenBank/DDBJ whole genome shotgun (WGS) entry which is preliminary data.</text>
</comment>
<feature type="region of interest" description="Disordered" evidence="1">
    <location>
        <begin position="459"/>
        <end position="495"/>
    </location>
</feature>
<proteinExistence type="predicted"/>
<name>A0A9P1BMK5_9DINO</name>
<feature type="compositionally biased region" description="Acidic residues" evidence="1">
    <location>
        <begin position="12"/>
        <end position="31"/>
    </location>
</feature>
<dbReference type="AlphaFoldDB" id="A0A9P1BMK5"/>
<organism evidence="2">
    <name type="scientific">Cladocopium goreaui</name>
    <dbReference type="NCBI Taxonomy" id="2562237"/>
    <lineage>
        <taxon>Eukaryota</taxon>
        <taxon>Sar</taxon>
        <taxon>Alveolata</taxon>
        <taxon>Dinophyceae</taxon>
        <taxon>Suessiales</taxon>
        <taxon>Symbiodiniaceae</taxon>
        <taxon>Cladocopium</taxon>
    </lineage>
</organism>
<keyword evidence="4" id="KW-1185">Reference proteome</keyword>
<evidence type="ECO:0000313" key="4">
    <source>
        <dbReference type="Proteomes" id="UP001152797"/>
    </source>
</evidence>
<dbReference type="OrthoDB" id="430697at2759"/>
<feature type="region of interest" description="Disordered" evidence="1">
    <location>
        <begin position="1"/>
        <end position="97"/>
    </location>
</feature>
<dbReference type="EMBL" id="CAMXCT030000243">
    <property type="protein sequence ID" value="CAL4763405.1"/>
    <property type="molecule type" value="Genomic_DNA"/>
</dbReference>
<dbReference type="Proteomes" id="UP001152797">
    <property type="component" value="Unassembled WGS sequence"/>
</dbReference>
<feature type="compositionally biased region" description="Basic and acidic residues" evidence="1">
    <location>
        <begin position="39"/>
        <end position="48"/>
    </location>
</feature>
<protein>
    <submittedName>
        <fullName evidence="2">Uncharacterized protein</fullName>
    </submittedName>
</protein>
<feature type="compositionally biased region" description="Basic and acidic residues" evidence="1">
    <location>
        <begin position="459"/>
        <end position="485"/>
    </location>
</feature>
<accession>A0A9P1BMK5</accession>
<reference evidence="3" key="2">
    <citation type="submission" date="2024-04" db="EMBL/GenBank/DDBJ databases">
        <authorList>
            <person name="Chen Y."/>
            <person name="Shah S."/>
            <person name="Dougan E. K."/>
            <person name="Thang M."/>
            <person name="Chan C."/>
        </authorList>
    </citation>
    <scope>NUCLEOTIDE SEQUENCE [LARGE SCALE GENOMIC DNA]</scope>
</reference>
<evidence type="ECO:0000256" key="1">
    <source>
        <dbReference type="SAM" id="MobiDB-lite"/>
    </source>
</evidence>
<evidence type="ECO:0000313" key="2">
    <source>
        <dbReference type="EMBL" id="CAI3976093.1"/>
    </source>
</evidence>
<dbReference type="EMBL" id="CAMXCT020000243">
    <property type="protein sequence ID" value="CAL1129468.1"/>
    <property type="molecule type" value="Genomic_DNA"/>
</dbReference>
<gene>
    <name evidence="2" type="ORF">C1SCF055_LOCUS4349</name>
</gene>